<dbReference type="Proteomes" id="UP000053097">
    <property type="component" value="Unassembled WGS sequence"/>
</dbReference>
<dbReference type="AlphaFoldDB" id="A0A026W1C6"/>
<evidence type="ECO:0000313" key="1">
    <source>
        <dbReference type="EMBL" id="EZA49867.1"/>
    </source>
</evidence>
<protein>
    <submittedName>
        <fullName evidence="1">Uncharacterized protein</fullName>
    </submittedName>
</protein>
<gene>
    <name evidence="1" type="ORF">X777_11748</name>
</gene>
<dbReference type="EMBL" id="KK107493">
    <property type="protein sequence ID" value="EZA49867.1"/>
    <property type="molecule type" value="Genomic_DNA"/>
</dbReference>
<accession>A0A026W1C6</accession>
<reference evidence="1 2" key="1">
    <citation type="journal article" date="2014" name="Curr. Biol.">
        <title>The genome of the clonal raider ant Cerapachys biroi.</title>
        <authorList>
            <person name="Oxley P.R."/>
            <person name="Ji L."/>
            <person name="Fetter-Pruneda I."/>
            <person name="McKenzie S.K."/>
            <person name="Li C."/>
            <person name="Hu H."/>
            <person name="Zhang G."/>
            <person name="Kronauer D.J."/>
        </authorList>
    </citation>
    <scope>NUCLEOTIDE SEQUENCE [LARGE SCALE GENOMIC DNA]</scope>
</reference>
<sequence length="60" mass="7165">MACSWKGRRQNFPVAKLFMITAMKEVILGHHVVTEKELDTISAEWFRFAKQRKNREEKEN</sequence>
<name>A0A026W1C6_OOCBI</name>
<keyword evidence="2" id="KW-1185">Reference proteome</keyword>
<organism evidence="1 2">
    <name type="scientific">Ooceraea biroi</name>
    <name type="common">Clonal raider ant</name>
    <name type="synonym">Cerapachys biroi</name>
    <dbReference type="NCBI Taxonomy" id="2015173"/>
    <lineage>
        <taxon>Eukaryota</taxon>
        <taxon>Metazoa</taxon>
        <taxon>Ecdysozoa</taxon>
        <taxon>Arthropoda</taxon>
        <taxon>Hexapoda</taxon>
        <taxon>Insecta</taxon>
        <taxon>Pterygota</taxon>
        <taxon>Neoptera</taxon>
        <taxon>Endopterygota</taxon>
        <taxon>Hymenoptera</taxon>
        <taxon>Apocrita</taxon>
        <taxon>Aculeata</taxon>
        <taxon>Formicoidea</taxon>
        <taxon>Formicidae</taxon>
        <taxon>Dorylinae</taxon>
        <taxon>Ooceraea</taxon>
    </lineage>
</organism>
<proteinExistence type="predicted"/>
<evidence type="ECO:0000313" key="2">
    <source>
        <dbReference type="Proteomes" id="UP000053097"/>
    </source>
</evidence>